<organism evidence="3 4">
    <name type="scientific">Stegodyphus mimosarum</name>
    <name type="common">African social velvet spider</name>
    <dbReference type="NCBI Taxonomy" id="407821"/>
    <lineage>
        <taxon>Eukaryota</taxon>
        <taxon>Metazoa</taxon>
        <taxon>Ecdysozoa</taxon>
        <taxon>Arthropoda</taxon>
        <taxon>Chelicerata</taxon>
        <taxon>Arachnida</taxon>
        <taxon>Araneae</taxon>
        <taxon>Araneomorphae</taxon>
        <taxon>Entelegynae</taxon>
        <taxon>Eresoidea</taxon>
        <taxon>Eresidae</taxon>
        <taxon>Stegodyphus</taxon>
    </lineage>
</organism>
<dbReference type="InterPro" id="IPR033060">
    <property type="entry name" value="INTS7"/>
</dbReference>
<dbReference type="InterPro" id="IPR016024">
    <property type="entry name" value="ARM-type_fold"/>
</dbReference>
<dbReference type="EMBL" id="KK115831">
    <property type="protein sequence ID" value="KFM66129.1"/>
    <property type="molecule type" value="Genomic_DNA"/>
</dbReference>
<dbReference type="GO" id="GO:0034472">
    <property type="term" value="P:snRNA 3'-end processing"/>
    <property type="evidence" value="ECO:0007669"/>
    <property type="project" value="TreeGrafter"/>
</dbReference>
<evidence type="ECO:0000256" key="1">
    <source>
        <dbReference type="ARBA" id="ARBA00008565"/>
    </source>
</evidence>
<dbReference type="PANTHER" id="PTHR13322:SF2">
    <property type="entry name" value="INTEGRATOR COMPLEX SUBUNIT 7"/>
    <property type="match status" value="1"/>
</dbReference>
<feature type="non-terminal residue" evidence="3">
    <location>
        <position position="204"/>
    </location>
</feature>
<evidence type="ECO:0000313" key="3">
    <source>
        <dbReference type="EMBL" id="KFM66129.1"/>
    </source>
</evidence>
<dbReference type="SUPFAM" id="SSF48371">
    <property type="entry name" value="ARM repeat"/>
    <property type="match status" value="1"/>
</dbReference>
<protein>
    <submittedName>
        <fullName evidence="3">Integrator complex subunit 7</fullName>
    </submittedName>
</protein>
<gene>
    <name evidence="3" type="ORF">X975_04084</name>
</gene>
<sequence>MASVSARLSIIGETSSCEPDQDANSALTELDKGLRSAKVGEQCEAIVRFPRLFEKYPFPILINSACLKLAELFRTGTNFHRTLILRVMQQSQKHLDKILNLDEFVHRLYAVIHSNDPVARALTLRTLGNIASVVAEKKSIHHSIRNSLDSHDAVEMKSAIYATGKFAAQSNTSQAEKSKNLICSVIALQVNDLQLVNGGGWKLL</sequence>
<name>A0A087TLZ0_STEMI</name>
<evidence type="ECO:0000259" key="2">
    <source>
        <dbReference type="Pfam" id="PF24436"/>
    </source>
</evidence>
<dbReference type="PANTHER" id="PTHR13322">
    <property type="entry name" value="C1ORF73 PROTEIN"/>
    <property type="match status" value="1"/>
</dbReference>
<dbReference type="GO" id="GO:0032039">
    <property type="term" value="C:integrator complex"/>
    <property type="evidence" value="ECO:0007669"/>
    <property type="project" value="InterPro"/>
</dbReference>
<proteinExistence type="inferred from homology"/>
<dbReference type="STRING" id="407821.A0A087TLZ0"/>
<dbReference type="OMA" id="ATNICSK"/>
<dbReference type="Proteomes" id="UP000054359">
    <property type="component" value="Unassembled WGS sequence"/>
</dbReference>
<dbReference type="InterPro" id="IPR056516">
    <property type="entry name" value="INTS7_N"/>
</dbReference>
<dbReference type="Pfam" id="PF24436">
    <property type="entry name" value="INTS7_N"/>
    <property type="match status" value="1"/>
</dbReference>
<accession>A0A087TLZ0</accession>
<feature type="domain" description="Integrator complex subunit 7 N-terminal" evidence="2">
    <location>
        <begin position="27"/>
        <end position="172"/>
    </location>
</feature>
<evidence type="ECO:0000313" key="4">
    <source>
        <dbReference type="Proteomes" id="UP000054359"/>
    </source>
</evidence>
<dbReference type="OrthoDB" id="1921953at2759"/>
<dbReference type="AlphaFoldDB" id="A0A087TLZ0"/>
<reference evidence="3 4" key="1">
    <citation type="submission" date="2013-11" db="EMBL/GenBank/DDBJ databases">
        <title>Genome sequencing of Stegodyphus mimosarum.</title>
        <authorList>
            <person name="Bechsgaard J."/>
        </authorList>
    </citation>
    <scope>NUCLEOTIDE SEQUENCE [LARGE SCALE GENOMIC DNA]</scope>
</reference>
<comment type="similarity">
    <text evidence="1">Belongs to the Integrator subunit 7 family.</text>
</comment>
<keyword evidence="4" id="KW-1185">Reference proteome</keyword>